<feature type="compositionally biased region" description="Basic and acidic residues" evidence="7">
    <location>
        <begin position="234"/>
        <end position="244"/>
    </location>
</feature>
<proteinExistence type="predicted"/>
<evidence type="ECO:0000256" key="7">
    <source>
        <dbReference type="SAM" id="MobiDB-lite"/>
    </source>
</evidence>
<keyword evidence="3" id="KW-0547">Nucleotide-binding</keyword>
<feature type="domain" description="Protein kinase" evidence="8">
    <location>
        <begin position="1"/>
        <end position="154"/>
    </location>
</feature>
<gene>
    <name evidence="9" type="ORF">CUNI_LOCUS21639</name>
</gene>
<protein>
    <recommendedName>
        <fullName evidence="8">Protein kinase domain-containing protein</fullName>
    </recommendedName>
</protein>
<dbReference type="GO" id="GO:0004714">
    <property type="term" value="F:transmembrane receptor protein tyrosine kinase activity"/>
    <property type="evidence" value="ECO:0007669"/>
    <property type="project" value="TreeGrafter"/>
</dbReference>
<feature type="region of interest" description="Disordered" evidence="7">
    <location>
        <begin position="204"/>
        <end position="225"/>
    </location>
</feature>
<reference evidence="9" key="1">
    <citation type="submission" date="2021-04" db="EMBL/GenBank/DDBJ databases">
        <authorList>
            <consortium name="Molecular Ecology Group"/>
        </authorList>
    </citation>
    <scope>NUCLEOTIDE SEQUENCE</scope>
</reference>
<organism evidence="9 10">
    <name type="scientific">Candidula unifasciata</name>
    <dbReference type="NCBI Taxonomy" id="100452"/>
    <lineage>
        <taxon>Eukaryota</taxon>
        <taxon>Metazoa</taxon>
        <taxon>Spiralia</taxon>
        <taxon>Lophotrochozoa</taxon>
        <taxon>Mollusca</taxon>
        <taxon>Gastropoda</taxon>
        <taxon>Heterobranchia</taxon>
        <taxon>Euthyneura</taxon>
        <taxon>Panpulmonata</taxon>
        <taxon>Eupulmonata</taxon>
        <taxon>Stylommatophora</taxon>
        <taxon>Helicina</taxon>
        <taxon>Helicoidea</taxon>
        <taxon>Geomitridae</taxon>
        <taxon>Candidula</taxon>
    </lineage>
</organism>
<feature type="non-terminal residue" evidence="9">
    <location>
        <position position="252"/>
    </location>
</feature>
<evidence type="ECO:0000256" key="3">
    <source>
        <dbReference type="ARBA" id="ARBA00022741"/>
    </source>
</evidence>
<dbReference type="GO" id="GO:0043235">
    <property type="term" value="C:receptor complex"/>
    <property type="evidence" value="ECO:0007669"/>
    <property type="project" value="TreeGrafter"/>
</dbReference>
<dbReference type="InterPro" id="IPR008266">
    <property type="entry name" value="Tyr_kinase_AS"/>
</dbReference>
<dbReference type="PANTHER" id="PTHR24416:SF620">
    <property type="entry name" value="TYROSINE-PROTEIN KINASE RECEPTOR TORSO"/>
    <property type="match status" value="1"/>
</dbReference>
<dbReference type="InterPro" id="IPR001245">
    <property type="entry name" value="Ser-Thr/Tyr_kinase_cat_dom"/>
</dbReference>
<evidence type="ECO:0000313" key="9">
    <source>
        <dbReference type="EMBL" id="CAG5136081.1"/>
    </source>
</evidence>
<feature type="region of interest" description="Disordered" evidence="7">
    <location>
        <begin position="166"/>
        <end position="188"/>
    </location>
</feature>
<dbReference type="Proteomes" id="UP000678393">
    <property type="component" value="Unassembled WGS sequence"/>
</dbReference>
<dbReference type="Pfam" id="PF07714">
    <property type="entry name" value="PK_Tyr_Ser-Thr"/>
    <property type="match status" value="1"/>
</dbReference>
<feature type="region of interest" description="Disordered" evidence="7">
    <location>
        <begin position="233"/>
        <end position="252"/>
    </location>
</feature>
<evidence type="ECO:0000259" key="8">
    <source>
        <dbReference type="PROSITE" id="PS50011"/>
    </source>
</evidence>
<keyword evidence="6" id="KW-0829">Tyrosine-protein kinase</keyword>
<keyword evidence="10" id="KW-1185">Reference proteome</keyword>
<dbReference type="GO" id="GO:0005524">
    <property type="term" value="F:ATP binding"/>
    <property type="evidence" value="ECO:0007669"/>
    <property type="project" value="UniProtKB-KW"/>
</dbReference>
<dbReference type="SMART" id="SM00219">
    <property type="entry name" value="TyrKc"/>
    <property type="match status" value="1"/>
</dbReference>
<comment type="caution">
    <text evidence="9">The sequence shown here is derived from an EMBL/GenBank/DDBJ whole genome shotgun (WGS) entry which is preliminary data.</text>
</comment>
<evidence type="ECO:0000313" key="10">
    <source>
        <dbReference type="Proteomes" id="UP000678393"/>
    </source>
</evidence>
<evidence type="ECO:0000256" key="2">
    <source>
        <dbReference type="ARBA" id="ARBA00022679"/>
    </source>
</evidence>
<dbReference type="SUPFAM" id="SSF56112">
    <property type="entry name" value="Protein kinase-like (PK-like)"/>
    <property type="match status" value="1"/>
</dbReference>
<dbReference type="PROSITE" id="PS00109">
    <property type="entry name" value="PROTEIN_KINASE_TYR"/>
    <property type="match status" value="1"/>
</dbReference>
<feature type="compositionally biased region" description="Polar residues" evidence="7">
    <location>
        <begin position="204"/>
        <end position="217"/>
    </location>
</feature>
<keyword evidence="2" id="KW-0808">Transferase</keyword>
<evidence type="ECO:0000256" key="5">
    <source>
        <dbReference type="ARBA" id="ARBA00022840"/>
    </source>
</evidence>
<dbReference type="GO" id="GO:0007169">
    <property type="term" value="P:cell surface receptor protein tyrosine kinase signaling pathway"/>
    <property type="evidence" value="ECO:0007669"/>
    <property type="project" value="TreeGrafter"/>
</dbReference>
<dbReference type="InterPro" id="IPR050122">
    <property type="entry name" value="RTK"/>
</dbReference>
<dbReference type="InterPro" id="IPR000719">
    <property type="entry name" value="Prot_kinase_dom"/>
</dbReference>
<dbReference type="EMBL" id="CAJHNH020008487">
    <property type="protein sequence ID" value="CAG5136081.1"/>
    <property type="molecule type" value="Genomic_DNA"/>
</dbReference>
<keyword evidence="1" id="KW-0597">Phosphoprotein</keyword>
<accession>A0A8S4ADH7</accession>
<keyword evidence="5" id="KW-0067">ATP-binding</keyword>
<dbReference type="InterPro" id="IPR011009">
    <property type="entry name" value="Kinase-like_dom_sf"/>
</dbReference>
<dbReference type="PRINTS" id="PR00109">
    <property type="entry name" value="TYRKINASE"/>
</dbReference>
<dbReference type="GO" id="GO:0005886">
    <property type="term" value="C:plasma membrane"/>
    <property type="evidence" value="ECO:0007669"/>
    <property type="project" value="TreeGrafter"/>
</dbReference>
<sequence length="252" mass="28632">EYLTEKKYVHRDLAARNVLIDFNKVVKVCDFGLSRDIFNDNHYKKLTNGKLPLKWMAIESLRDRMFTTQSDVWSFGILLWEIVTMGASPYPNVALADLYYVLSNGYRMDRPSNCSQELYAIMRSCWEEEPYERPNFTQLRVMIENLLLEDRNYLVLEDIDVPLTNSDNSSSPIPLHESDNGQTSVSSAGAAIGPRVYPVISDISSTNSSPCATTTKKTSPRKDNMRINVCIHQKSTDRLIRPSESDSSPSSC</sequence>
<evidence type="ECO:0000256" key="1">
    <source>
        <dbReference type="ARBA" id="ARBA00022553"/>
    </source>
</evidence>
<name>A0A8S4ADH7_9EUPU</name>
<dbReference type="FunFam" id="1.10.510.10:FF:000554">
    <property type="entry name" value="Predicted protein"/>
    <property type="match status" value="1"/>
</dbReference>
<keyword evidence="4" id="KW-0418">Kinase</keyword>
<dbReference type="PANTHER" id="PTHR24416">
    <property type="entry name" value="TYROSINE-PROTEIN KINASE RECEPTOR"/>
    <property type="match status" value="1"/>
</dbReference>
<dbReference type="InterPro" id="IPR020635">
    <property type="entry name" value="Tyr_kinase_cat_dom"/>
</dbReference>
<evidence type="ECO:0000256" key="4">
    <source>
        <dbReference type="ARBA" id="ARBA00022777"/>
    </source>
</evidence>
<dbReference type="Gene3D" id="1.10.510.10">
    <property type="entry name" value="Transferase(Phosphotransferase) domain 1"/>
    <property type="match status" value="1"/>
</dbReference>
<dbReference type="OrthoDB" id="3256376at2759"/>
<dbReference type="CDD" id="cd00192">
    <property type="entry name" value="PTKc"/>
    <property type="match status" value="1"/>
</dbReference>
<dbReference type="PROSITE" id="PS50011">
    <property type="entry name" value="PROTEIN_KINASE_DOM"/>
    <property type="match status" value="1"/>
</dbReference>
<evidence type="ECO:0000256" key="6">
    <source>
        <dbReference type="ARBA" id="ARBA00023137"/>
    </source>
</evidence>
<dbReference type="AlphaFoldDB" id="A0A8S4ADH7"/>